<accession>A0A557SS44</accession>
<dbReference type="AlphaFoldDB" id="A0A557SS44"/>
<sequence>MIKLLGISTAIFFILNTVSIGGYPQVSWDIYGQNNSTSDTKGQPVVANTTQEQQATVTVTKIVRCDSSLGIPSDDSVCQFVLENVDANQSNLVVTGNNPNITSFQGSANGTNISLDPGNYTISETPFDTMDIENQLGESAIVTILTDSNGDCSSQFNQVDTFQAAKGMIFNGNLQSCEIINTINVDQGASPGEP</sequence>
<dbReference type="EMBL" id="VOAH01000015">
    <property type="protein sequence ID" value="TVP39424.1"/>
    <property type="molecule type" value="Genomic_DNA"/>
</dbReference>
<gene>
    <name evidence="1" type="ORF">NARC_150018</name>
</gene>
<dbReference type="OrthoDB" id="11178at2157"/>
<evidence type="ECO:0000313" key="1">
    <source>
        <dbReference type="EMBL" id="TVP39424.1"/>
    </source>
</evidence>
<proteinExistence type="predicted"/>
<dbReference type="Proteomes" id="UP000315289">
    <property type="component" value="Unassembled WGS sequence"/>
</dbReference>
<name>A0A557SS44_9ARCH</name>
<protein>
    <submittedName>
        <fullName evidence="1">Uncharacterized protein</fullName>
    </submittedName>
</protein>
<keyword evidence="2" id="KW-1185">Reference proteome</keyword>
<organism evidence="1 2">
    <name type="scientific">Candidatus Nitrosocosmicus arcticus</name>
    <dbReference type="NCBI Taxonomy" id="2035267"/>
    <lineage>
        <taxon>Archaea</taxon>
        <taxon>Nitrososphaerota</taxon>
        <taxon>Nitrososphaeria</taxon>
        <taxon>Nitrososphaerales</taxon>
        <taxon>Nitrososphaeraceae</taxon>
        <taxon>Candidatus Nitrosocosmicus</taxon>
    </lineage>
</organism>
<comment type="caution">
    <text evidence="1">The sequence shown here is derived from an EMBL/GenBank/DDBJ whole genome shotgun (WGS) entry which is preliminary data.</text>
</comment>
<evidence type="ECO:0000313" key="2">
    <source>
        <dbReference type="Proteomes" id="UP000315289"/>
    </source>
</evidence>
<reference evidence="1 2" key="1">
    <citation type="journal article" date="2019" name="Front. Microbiol.">
        <title>Ammonia Oxidation by the Arctic Terrestrial Thaumarchaeote Candidatus Nitrosocosmicus arcticus Is Stimulated by Increasing Temperatures.</title>
        <authorList>
            <person name="Alves R.J.E."/>
            <person name="Kerou M."/>
            <person name="Zappe A."/>
            <person name="Bittner R."/>
            <person name="Abby S.S."/>
            <person name="Schmidt H.A."/>
            <person name="Pfeifer K."/>
            <person name="Schleper C."/>
        </authorList>
    </citation>
    <scope>NUCLEOTIDE SEQUENCE [LARGE SCALE GENOMIC DNA]</scope>
    <source>
        <strain evidence="1 2">Kfb</strain>
    </source>
</reference>